<dbReference type="CDD" id="cd16343">
    <property type="entry name" value="LMWPTP"/>
    <property type="match status" value="1"/>
</dbReference>
<protein>
    <recommendedName>
        <fullName evidence="2">protein-tyrosine-phosphatase</fullName>
        <ecNumber evidence="2">3.1.3.48</ecNumber>
    </recommendedName>
</protein>
<feature type="active site" description="Proton donor" evidence="5">
    <location>
        <position position="134"/>
    </location>
</feature>
<dbReference type="EMBL" id="AWWI01000173">
    <property type="protein sequence ID" value="PIL16235.1"/>
    <property type="molecule type" value="Genomic_DNA"/>
</dbReference>
<proteinExistence type="inferred from homology"/>
<dbReference type="InterPro" id="IPR023485">
    <property type="entry name" value="Ptyr_pPase"/>
</dbReference>
<dbReference type="PRINTS" id="PR00719">
    <property type="entry name" value="LMWPTPASE"/>
</dbReference>
<dbReference type="InterPro" id="IPR036196">
    <property type="entry name" value="Ptyr_pPase_sf"/>
</dbReference>
<keyword evidence="8" id="KW-1185">Reference proteome</keyword>
<evidence type="ECO:0000256" key="5">
    <source>
        <dbReference type="PIRSR" id="PIRSR617867-1"/>
    </source>
</evidence>
<dbReference type="SMART" id="SM00226">
    <property type="entry name" value="LMWPc"/>
    <property type="match status" value="1"/>
</dbReference>
<dbReference type="EC" id="3.1.3.48" evidence="2"/>
<evidence type="ECO:0000256" key="4">
    <source>
        <dbReference type="ARBA" id="ARBA00022912"/>
    </source>
</evidence>
<evidence type="ECO:0000256" key="3">
    <source>
        <dbReference type="ARBA" id="ARBA00022801"/>
    </source>
</evidence>
<keyword evidence="4" id="KW-0904">Protein phosphatase</keyword>
<comment type="caution">
    <text evidence="7">The sequence shown here is derived from an EMBL/GenBank/DDBJ whole genome shotgun (WGS) entry which is preliminary data.</text>
</comment>
<accession>A0A2G8R3V3</accession>
<dbReference type="Gene3D" id="3.40.50.2300">
    <property type="match status" value="1"/>
</dbReference>
<comment type="similarity">
    <text evidence="1">Belongs to the low molecular weight phosphotyrosine protein phosphatase family.</text>
</comment>
<evidence type="ECO:0000313" key="7">
    <source>
        <dbReference type="EMBL" id="PIL16235.1"/>
    </source>
</evidence>
<evidence type="ECO:0000313" key="8">
    <source>
        <dbReference type="Proteomes" id="UP000231259"/>
    </source>
</evidence>
<dbReference type="PANTHER" id="PTHR11717:SF7">
    <property type="entry name" value="LOW MOLECULAR WEIGHT PHOSPHOTYROSINE PROTEIN PHOSPHATASE"/>
    <property type="match status" value="1"/>
</dbReference>
<evidence type="ECO:0000259" key="6">
    <source>
        <dbReference type="SMART" id="SM00226"/>
    </source>
</evidence>
<organism evidence="7 8">
    <name type="scientific">Puniceibacterium antarcticum</name>
    <dbReference type="NCBI Taxonomy" id="1206336"/>
    <lineage>
        <taxon>Bacteria</taxon>
        <taxon>Pseudomonadati</taxon>
        <taxon>Pseudomonadota</taxon>
        <taxon>Alphaproteobacteria</taxon>
        <taxon>Rhodobacterales</taxon>
        <taxon>Paracoccaceae</taxon>
        <taxon>Puniceibacterium</taxon>
    </lineage>
</organism>
<dbReference type="AlphaFoldDB" id="A0A2G8R3V3"/>
<dbReference type="InterPro" id="IPR050438">
    <property type="entry name" value="LMW_PTPase"/>
</dbReference>
<dbReference type="PANTHER" id="PTHR11717">
    <property type="entry name" value="LOW MOLECULAR WEIGHT PROTEIN TYROSINE PHOSPHATASE"/>
    <property type="match status" value="1"/>
</dbReference>
<sequence>MPYRILFVCLGNICRSPSAEGVLRQMAKARGVAVEIDSAGTGDWHLGEPPYGPMQAAAGARGYDLAGLRARQVSVADFAAFDLILAMDGENMAHLERMRPAGSAAELRMFTDYAVGAGGADCAPGAGGAGDVPDPYYTRDFDGCLDLIESAATGLLDQLCLPQGRM</sequence>
<evidence type="ECO:0000256" key="1">
    <source>
        <dbReference type="ARBA" id="ARBA00011063"/>
    </source>
</evidence>
<dbReference type="GO" id="GO:0004725">
    <property type="term" value="F:protein tyrosine phosphatase activity"/>
    <property type="evidence" value="ECO:0007669"/>
    <property type="project" value="UniProtKB-EC"/>
</dbReference>
<feature type="domain" description="Phosphotyrosine protein phosphatase I" evidence="6">
    <location>
        <begin position="3"/>
        <end position="158"/>
    </location>
</feature>
<dbReference type="Pfam" id="PF01451">
    <property type="entry name" value="LMWPc"/>
    <property type="match status" value="1"/>
</dbReference>
<dbReference type="SUPFAM" id="SSF52788">
    <property type="entry name" value="Phosphotyrosine protein phosphatases I"/>
    <property type="match status" value="1"/>
</dbReference>
<dbReference type="OrthoDB" id="9784339at2"/>
<evidence type="ECO:0000256" key="2">
    <source>
        <dbReference type="ARBA" id="ARBA00013064"/>
    </source>
</evidence>
<feature type="active site" evidence="5">
    <location>
        <position position="15"/>
    </location>
</feature>
<gene>
    <name evidence="7" type="ORF">P775_25070</name>
</gene>
<dbReference type="InterPro" id="IPR017867">
    <property type="entry name" value="Tyr_phospatase_low_mol_wt"/>
</dbReference>
<keyword evidence="3" id="KW-0378">Hydrolase</keyword>
<name>A0A2G8R3V3_9RHOB</name>
<dbReference type="RefSeq" id="WP_099913343.1">
    <property type="nucleotide sequence ID" value="NZ_AWWI01000173.1"/>
</dbReference>
<reference evidence="7 8" key="1">
    <citation type="submission" date="2013-09" db="EMBL/GenBank/DDBJ databases">
        <title>Genome sequencing of Phaeobacter antarcticus sp. nov. SM1211.</title>
        <authorList>
            <person name="Zhang X.-Y."/>
            <person name="Liu C."/>
            <person name="Chen X.-L."/>
            <person name="Xie B.-B."/>
            <person name="Qin Q.-L."/>
            <person name="Rong J.-C."/>
            <person name="Zhang Y.-Z."/>
        </authorList>
    </citation>
    <scope>NUCLEOTIDE SEQUENCE [LARGE SCALE GENOMIC DNA]</scope>
    <source>
        <strain evidence="7 8">SM1211</strain>
    </source>
</reference>
<dbReference type="Proteomes" id="UP000231259">
    <property type="component" value="Unassembled WGS sequence"/>
</dbReference>
<feature type="active site" description="Nucleophile" evidence="5">
    <location>
        <position position="9"/>
    </location>
</feature>